<evidence type="ECO:0000256" key="2">
    <source>
        <dbReference type="ARBA" id="ARBA00022679"/>
    </source>
</evidence>
<comment type="similarity">
    <text evidence="1">Belongs to the transferase hexapeptide repeat family.</text>
</comment>
<name>A0A845BNE9_9NEIS</name>
<dbReference type="CDD" id="cd03349">
    <property type="entry name" value="LbH_XAT"/>
    <property type="match status" value="1"/>
</dbReference>
<gene>
    <name evidence="5" type="ORF">GQF02_13260</name>
</gene>
<proteinExistence type="inferred from homology"/>
<dbReference type="PANTHER" id="PTHR43300">
    <property type="entry name" value="ACETYLTRANSFERASE"/>
    <property type="match status" value="1"/>
</dbReference>
<keyword evidence="3" id="KW-0677">Repeat</keyword>
<dbReference type="InterPro" id="IPR011004">
    <property type="entry name" value="Trimer_LpxA-like_sf"/>
</dbReference>
<evidence type="ECO:0000256" key="3">
    <source>
        <dbReference type="ARBA" id="ARBA00022737"/>
    </source>
</evidence>
<dbReference type="AlphaFoldDB" id="A0A845BNE9"/>
<dbReference type="GO" id="GO:0016746">
    <property type="term" value="F:acyltransferase activity"/>
    <property type="evidence" value="ECO:0007669"/>
    <property type="project" value="UniProtKB-KW"/>
</dbReference>
<accession>A0A845BNE9</accession>
<dbReference type="Proteomes" id="UP000467214">
    <property type="component" value="Unassembled WGS sequence"/>
</dbReference>
<keyword evidence="4" id="KW-0012">Acyltransferase</keyword>
<dbReference type="PANTHER" id="PTHR43300:SF11">
    <property type="entry name" value="ACETYLTRANSFERASE RV3034C-RELATED"/>
    <property type="match status" value="1"/>
</dbReference>
<dbReference type="Gene3D" id="2.160.10.10">
    <property type="entry name" value="Hexapeptide repeat proteins"/>
    <property type="match status" value="1"/>
</dbReference>
<keyword evidence="2 5" id="KW-0808">Transferase</keyword>
<dbReference type="Pfam" id="PF00132">
    <property type="entry name" value="Hexapep"/>
    <property type="match status" value="1"/>
</dbReference>
<sequence>MTMRLLKKIERYFKLRAIRRMPAYQRGSARFKLEYGERYEYGFASYGLPIVEDWNQGTTLKIGSFCSIAQGVRILLGGGHRLDSVSTYPFPLMFLDGVGGGSCQTSKGDVLIGSDVWIGMDALILSGVVIGHGAVIAAGSVVSKNVPPFSVVAGNPARVVKYRFDDETIAALLETEWWKADQAWLLKNINMLSSVNIKDWLVLCSFR</sequence>
<dbReference type="InterPro" id="IPR001451">
    <property type="entry name" value="Hexapep"/>
</dbReference>
<evidence type="ECO:0000313" key="5">
    <source>
        <dbReference type="EMBL" id="MXR37942.1"/>
    </source>
</evidence>
<dbReference type="PROSITE" id="PS00101">
    <property type="entry name" value="HEXAPEP_TRANSFERASES"/>
    <property type="match status" value="1"/>
</dbReference>
<dbReference type="InterPro" id="IPR050179">
    <property type="entry name" value="Trans_hexapeptide_repeat"/>
</dbReference>
<evidence type="ECO:0000256" key="4">
    <source>
        <dbReference type="ARBA" id="ARBA00023315"/>
    </source>
</evidence>
<protein>
    <submittedName>
        <fullName evidence="5">Antibiotic acetyltransferase</fullName>
    </submittedName>
</protein>
<reference evidence="5 6" key="1">
    <citation type="submission" date="2019-12" db="EMBL/GenBank/DDBJ databases">
        <title>Neisseriaceae gen. nov. sp. Genome sequencing and assembly.</title>
        <authorList>
            <person name="Liu Z."/>
            <person name="Li A."/>
        </authorList>
    </citation>
    <scope>NUCLEOTIDE SEQUENCE [LARGE SCALE GENOMIC DNA]</scope>
    <source>
        <strain evidence="5 6">B2N2-7</strain>
    </source>
</reference>
<comment type="caution">
    <text evidence="5">The sequence shown here is derived from an EMBL/GenBank/DDBJ whole genome shotgun (WGS) entry which is preliminary data.</text>
</comment>
<dbReference type="SUPFAM" id="SSF51161">
    <property type="entry name" value="Trimeric LpxA-like enzymes"/>
    <property type="match status" value="1"/>
</dbReference>
<dbReference type="InterPro" id="IPR018357">
    <property type="entry name" value="Hexapep_transf_CS"/>
</dbReference>
<evidence type="ECO:0000256" key="1">
    <source>
        <dbReference type="ARBA" id="ARBA00007274"/>
    </source>
</evidence>
<evidence type="ECO:0000313" key="6">
    <source>
        <dbReference type="Proteomes" id="UP000467214"/>
    </source>
</evidence>
<dbReference type="EMBL" id="WSSB01000013">
    <property type="protein sequence ID" value="MXR37942.1"/>
    <property type="molecule type" value="Genomic_DNA"/>
</dbReference>
<organism evidence="5 6">
    <name type="scientific">Craterilacuibacter sinensis</name>
    <dbReference type="NCBI Taxonomy" id="2686017"/>
    <lineage>
        <taxon>Bacteria</taxon>
        <taxon>Pseudomonadati</taxon>
        <taxon>Pseudomonadota</taxon>
        <taxon>Betaproteobacteria</taxon>
        <taxon>Neisseriales</taxon>
        <taxon>Neisseriaceae</taxon>
        <taxon>Craterilacuibacter</taxon>
    </lineage>
</organism>
<dbReference type="RefSeq" id="WP_160797773.1">
    <property type="nucleotide sequence ID" value="NZ_WSSB01000013.1"/>
</dbReference>
<keyword evidence="6" id="KW-1185">Reference proteome</keyword>